<sequence>MRAEGADEDEEEEDEEEELSLGIEEKKHYPSSHTQRLKKAPLLSSLDAHLPFPLERFLYLVRTLVRDLAWEE</sequence>
<accession>A0A4Z2HLA3</accession>
<name>A0A4Z2HLA3_9TELE</name>
<evidence type="ECO:0000256" key="1">
    <source>
        <dbReference type="SAM" id="MobiDB-lite"/>
    </source>
</evidence>
<organism evidence="2 3">
    <name type="scientific">Liparis tanakae</name>
    <name type="common">Tanaka's snailfish</name>
    <dbReference type="NCBI Taxonomy" id="230148"/>
    <lineage>
        <taxon>Eukaryota</taxon>
        <taxon>Metazoa</taxon>
        <taxon>Chordata</taxon>
        <taxon>Craniata</taxon>
        <taxon>Vertebrata</taxon>
        <taxon>Euteleostomi</taxon>
        <taxon>Actinopterygii</taxon>
        <taxon>Neopterygii</taxon>
        <taxon>Teleostei</taxon>
        <taxon>Neoteleostei</taxon>
        <taxon>Acanthomorphata</taxon>
        <taxon>Eupercaria</taxon>
        <taxon>Perciformes</taxon>
        <taxon>Cottioidei</taxon>
        <taxon>Cottales</taxon>
        <taxon>Liparidae</taxon>
        <taxon>Liparis</taxon>
    </lineage>
</organism>
<evidence type="ECO:0000313" key="3">
    <source>
        <dbReference type="Proteomes" id="UP000314294"/>
    </source>
</evidence>
<comment type="caution">
    <text evidence="2">The sequence shown here is derived from an EMBL/GenBank/DDBJ whole genome shotgun (WGS) entry which is preliminary data.</text>
</comment>
<keyword evidence="3" id="KW-1185">Reference proteome</keyword>
<dbReference type="AlphaFoldDB" id="A0A4Z2HLA3"/>
<dbReference type="Proteomes" id="UP000314294">
    <property type="component" value="Unassembled WGS sequence"/>
</dbReference>
<reference evidence="2 3" key="1">
    <citation type="submission" date="2019-03" db="EMBL/GenBank/DDBJ databases">
        <title>First draft genome of Liparis tanakae, snailfish: a comprehensive survey of snailfish specific genes.</title>
        <authorList>
            <person name="Kim W."/>
            <person name="Song I."/>
            <person name="Jeong J.-H."/>
            <person name="Kim D."/>
            <person name="Kim S."/>
            <person name="Ryu S."/>
            <person name="Song J.Y."/>
            <person name="Lee S.K."/>
        </authorList>
    </citation>
    <scope>NUCLEOTIDE SEQUENCE [LARGE SCALE GENOMIC DNA]</scope>
    <source>
        <tissue evidence="2">Muscle</tissue>
    </source>
</reference>
<evidence type="ECO:0000313" key="2">
    <source>
        <dbReference type="EMBL" id="TNN66517.1"/>
    </source>
</evidence>
<protein>
    <submittedName>
        <fullName evidence="2">Uncharacterized protein</fullName>
    </submittedName>
</protein>
<gene>
    <name evidence="2" type="ORF">EYF80_023203</name>
</gene>
<feature type="compositionally biased region" description="Acidic residues" evidence="1">
    <location>
        <begin position="1"/>
        <end position="19"/>
    </location>
</feature>
<feature type="region of interest" description="Disordered" evidence="1">
    <location>
        <begin position="1"/>
        <end position="34"/>
    </location>
</feature>
<dbReference type="EMBL" id="SRLO01000217">
    <property type="protein sequence ID" value="TNN66517.1"/>
    <property type="molecule type" value="Genomic_DNA"/>
</dbReference>
<proteinExistence type="predicted"/>